<accession>A0A2T4H0L2</accession>
<feature type="coiled-coil region" evidence="1">
    <location>
        <begin position="163"/>
        <end position="197"/>
    </location>
</feature>
<dbReference type="Proteomes" id="UP000241587">
    <property type="component" value="Unassembled WGS sequence"/>
</dbReference>
<feature type="region of interest" description="Disordered" evidence="2">
    <location>
        <begin position="1"/>
        <end position="54"/>
    </location>
</feature>
<reference evidence="3 5" key="1">
    <citation type="submission" date="2018-02" db="EMBL/GenBank/DDBJ databases">
        <title>Fusarium culmorum secondary metabolites in fungal-bacterial-plant interactions.</title>
        <authorList>
            <person name="Schmidt R."/>
        </authorList>
    </citation>
    <scope>NUCLEOTIDE SEQUENCE [LARGE SCALE GENOMIC DNA]</scope>
    <source>
        <strain evidence="3 5">PV</strain>
    </source>
</reference>
<evidence type="ECO:0000256" key="2">
    <source>
        <dbReference type="SAM" id="MobiDB-lite"/>
    </source>
</evidence>
<dbReference type="AlphaFoldDB" id="A0A2T4H0L2"/>
<protein>
    <submittedName>
        <fullName evidence="3">Uncharacterized protein</fullName>
    </submittedName>
</protein>
<evidence type="ECO:0000313" key="5">
    <source>
        <dbReference type="Proteomes" id="UP000241587"/>
    </source>
</evidence>
<keyword evidence="1" id="KW-0175">Coiled coil</keyword>
<sequence length="286" mass="32529">MSNTNSSSDRAQTNDDKVPPNPRPGRRSRSSSVKRPRFSLRPNARSSAGYSSSHELDGKLYLSKVASLNKDDVQDTVRLKPSFGGTGRTFTSSEMVSAIPRRHDTRTPEKPRKLSNPRLKGDKLIVRLKLRPSILAQFPTKPKPLEKKPTTKPLIKEHNAHQLQFLDQLISEQSTELNRLNQERSITTQNIENYERVCSMHLDTLHRSLADACDLGMTSCELKDGDGDSTRLLKDDIQQMRQGVQNWSRILMEAKQDLASKKHQITMIATSLKTLEEERQQLSQWM</sequence>
<dbReference type="OrthoDB" id="5038030at2759"/>
<feature type="compositionally biased region" description="Polar residues" evidence="2">
    <location>
        <begin position="1"/>
        <end position="11"/>
    </location>
</feature>
<dbReference type="Proteomes" id="UP000663297">
    <property type="component" value="Chromosome 3"/>
</dbReference>
<keyword evidence="5" id="KW-1185">Reference proteome</keyword>
<evidence type="ECO:0000313" key="3">
    <source>
        <dbReference type="EMBL" id="PTD09342.1"/>
    </source>
</evidence>
<reference evidence="4" key="2">
    <citation type="submission" date="2020-11" db="EMBL/GenBank/DDBJ databases">
        <title>The chromosome-scale genome resource for two endophytic Fusarium species: F. culmorum and F. pseudograminearum.</title>
        <authorList>
            <person name="Yuan Z."/>
        </authorList>
    </citation>
    <scope>NUCLEOTIDE SEQUENCE</scope>
    <source>
        <strain evidence="4">Class2-1B</strain>
    </source>
</reference>
<dbReference type="OMA" id="YERVCSM"/>
<evidence type="ECO:0000256" key="1">
    <source>
        <dbReference type="SAM" id="Coils"/>
    </source>
</evidence>
<dbReference type="EMBL" id="CP064749">
    <property type="protein sequence ID" value="QPC64376.1"/>
    <property type="molecule type" value="Genomic_DNA"/>
</dbReference>
<feature type="compositionally biased region" description="Basic residues" evidence="2">
    <location>
        <begin position="24"/>
        <end position="38"/>
    </location>
</feature>
<proteinExistence type="predicted"/>
<gene>
    <name evidence="3" type="ORF">FCULG_00007618</name>
    <name evidence="4" type="ORF">HYE67_006607</name>
</gene>
<organism evidence="3 5">
    <name type="scientific">Fusarium culmorum</name>
    <dbReference type="NCBI Taxonomy" id="5516"/>
    <lineage>
        <taxon>Eukaryota</taxon>
        <taxon>Fungi</taxon>
        <taxon>Dikarya</taxon>
        <taxon>Ascomycota</taxon>
        <taxon>Pezizomycotina</taxon>
        <taxon>Sordariomycetes</taxon>
        <taxon>Hypocreomycetidae</taxon>
        <taxon>Hypocreales</taxon>
        <taxon>Nectriaceae</taxon>
        <taxon>Fusarium</taxon>
    </lineage>
</organism>
<dbReference type="EMBL" id="PVEM01000003">
    <property type="protein sequence ID" value="PTD09342.1"/>
    <property type="molecule type" value="Genomic_DNA"/>
</dbReference>
<evidence type="ECO:0000313" key="4">
    <source>
        <dbReference type="EMBL" id="QPC64376.1"/>
    </source>
</evidence>
<name>A0A2T4H0L2_FUSCU</name>
<feature type="compositionally biased region" description="Polar residues" evidence="2">
    <location>
        <begin position="44"/>
        <end position="53"/>
    </location>
</feature>